<dbReference type="EMBL" id="BSYO01000024">
    <property type="protein sequence ID" value="GMH22441.1"/>
    <property type="molecule type" value="Genomic_DNA"/>
</dbReference>
<dbReference type="Gene3D" id="3.30.810.10">
    <property type="entry name" value="2-Layer Sandwich"/>
    <property type="match status" value="1"/>
</dbReference>
<keyword evidence="2 3" id="KW-0418">Kinase</keyword>
<dbReference type="Proteomes" id="UP001279734">
    <property type="component" value="Unassembled WGS sequence"/>
</dbReference>
<keyword evidence="3" id="KW-0808">Transferase</keyword>
<sequence>MYAAKWGVNFFSSSEFCVSDVEGDTSCNGAYRRMLSVPQSTANGKLPLTGQCMALLRREVSSTEFRSSKSTCIRYSKQHSHLPGALTEFVWKDYCPTIFRNLQALGDIDYEDYMMSVCGHETLMELFLRGKGGRPIYLPKDNRFVIKTLKKSEVKVLIEMLPSYYCHVRNHAKTLLTKFYGLHAARPVLEGQKVYFVVMENVLRSELPIHRRYDLKGSSQGRTMTRLGDYQTTTLKDFDFDFFFYLDPSIRVQLIEQIKSDCKFLEEQGIMDYSLLLGIHREVQHRGTSIDLSICKGESFSVDAMQGKHKRDPTLADFFEPIDRPGFKFGMKLPARAVKIPRNDKGSSSLSRRVATEESCNALLYFGIIDFLQGYNMMKRIEHAYKSIQYNSKTIPSVNPKAYSARFLDFLCRVFQPEESSS</sequence>
<feature type="domain" description="PIPK" evidence="4">
    <location>
        <begin position="27"/>
        <end position="415"/>
    </location>
</feature>
<dbReference type="InterPro" id="IPR023610">
    <property type="entry name" value="PInositol-4/5-P-5/4-kinase"/>
</dbReference>
<dbReference type="GO" id="GO:0005524">
    <property type="term" value="F:ATP binding"/>
    <property type="evidence" value="ECO:0007669"/>
    <property type="project" value="UniProtKB-UniRule"/>
</dbReference>
<dbReference type="PROSITE" id="PS51455">
    <property type="entry name" value="PIPK"/>
    <property type="match status" value="1"/>
</dbReference>
<protein>
    <recommendedName>
        <fullName evidence="1">1-phosphatidylinositol-4-phosphate 5-kinase</fullName>
        <ecNumber evidence="1">2.7.1.68</ecNumber>
    </recommendedName>
</protein>
<dbReference type="Gene3D" id="3.30.800.10">
    <property type="entry name" value="Phosphatidylinositol Phosphate Kinase II Beta"/>
    <property type="match status" value="1"/>
</dbReference>
<keyword evidence="6" id="KW-1185">Reference proteome</keyword>
<dbReference type="SMART" id="SM00330">
    <property type="entry name" value="PIPKc"/>
    <property type="match status" value="1"/>
</dbReference>
<gene>
    <name evidence="5" type="ORF">Nepgr_024284</name>
</gene>
<dbReference type="InterPro" id="IPR027483">
    <property type="entry name" value="PInositol-4-P-4/5-kinase_C_sf"/>
</dbReference>
<keyword evidence="3" id="KW-0547">Nucleotide-binding</keyword>
<dbReference type="AlphaFoldDB" id="A0AAD3Y0B7"/>
<dbReference type="GO" id="GO:0016308">
    <property type="term" value="F:1-phosphatidylinositol-4-phosphate 5-kinase activity"/>
    <property type="evidence" value="ECO:0007669"/>
    <property type="project" value="UniProtKB-EC"/>
</dbReference>
<name>A0AAD3Y0B7_NEPGR</name>
<evidence type="ECO:0000313" key="6">
    <source>
        <dbReference type="Proteomes" id="UP001279734"/>
    </source>
</evidence>
<dbReference type="PANTHER" id="PTHR23086">
    <property type="entry name" value="PHOSPHATIDYLINOSITOL-4-PHOSPHATE 5-KINASE"/>
    <property type="match status" value="1"/>
</dbReference>
<evidence type="ECO:0000256" key="2">
    <source>
        <dbReference type="ARBA" id="ARBA00022777"/>
    </source>
</evidence>
<dbReference type="GO" id="GO:0046854">
    <property type="term" value="P:phosphatidylinositol phosphate biosynthetic process"/>
    <property type="evidence" value="ECO:0007669"/>
    <property type="project" value="TreeGrafter"/>
</dbReference>
<accession>A0AAD3Y0B7</accession>
<comment type="caution">
    <text evidence="5">The sequence shown here is derived from an EMBL/GenBank/DDBJ whole genome shotgun (WGS) entry which is preliminary data.</text>
</comment>
<dbReference type="GO" id="GO:0005886">
    <property type="term" value="C:plasma membrane"/>
    <property type="evidence" value="ECO:0007669"/>
    <property type="project" value="TreeGrafter"/>
</dbReference>
<proteinExistence type="predicted"/>
<evidence type="ECO:0000256" key="1">
    <source>
        <dbReference type="ARBA" id="ARBA00012172"/>
    </source>
</evidence>
<evidence type="ECO:0000313" key="5">
    <source>
        <dbReference type="EMBL" id="GMH22441.1"/>
    </source>
</evidence>
<dbReference type="SUPFAM" id="SSF56104">
    <property type="entry name" value="SAICAR synthase-like"/>
    <property type="match status" value="1"/>
</dbReference>
<organism evidence="5 6">
    <name type="scientific">Nepenthes gracilis</name>
    <name type="common">Slender pitcher plant</name>
    <dbReference type="NCBI Taxonomy" id="150966"/>
    <lineage>
        <taxon>Eukaryota</taxon>
        <taxon>Viridiplantae</taxon>
        <taxon>Streptophyta</taxon>
        <taxon>Embryophyta</taxon>
        <taxon>Tracheophyta</taxon>
        <taxon>Spermatophyta</taxon>
        <taxon>Magnoliopsida</taxon>
        <taxon>eudicotyledons</taxon>
        <taxon>Gunneridae</taxon>
        <taxon>Pentapetalae</taxon>
        <taxon>Caryophyllales</taxon>
        <taxon>Nepenthaceae</taxon>
        <taxon>Nepenthes</taxon>
    </lineage>
</organism>
<dbReference type="Pfam" id="PF01504">
    <property type="entry name" value="PIP5K"/>
    <property type="match status" value="1"/>
</dbReference>
<dbReference type="InterPro" id="IPR027484">
    <property type="entry name" value="PInositol-4-P-5-kinase_N"/>
</dbReference>
<evidence type="ECO:0000256" key="3">
    <source>
        <dbReference type="PROSITE-ProRule" id="PRU00781"/>
    </source>
</evidence>
<reference evidence="5" key="1">
    <citation type="submission" date="2023-05" db="EMBL/GenBank/DDBJ databases">
        <title>Nepenthes gracilis genome sequencing.</title>
        <authorList>
            <person name="Fukushima K."/>
        </authorList>
    </citation>
    <scope>NUCLEOTIDE SEQUENCE</scope>
    <source>
        <strain evidence="5">SING2019-196</strain>
    </source>
</reference>
<keyword evidence="3" id="KW-0067">ATP-binding</keyword>
<dbReference type="InterPro" id="IPR002498">
    <property type="entry name" value="PInositol-4-P-4/5-kinase_core"/>
</dbReference>
<dbReference type="EC" id="2.7.1.68" evidence="1"/>
<evidence type="ECO:0000259" key="4">
    <source>
        <dbReference type="PROSITE" id="PS51455"/>
    </source>
</evidence>
<dbReference type="PANTHER" id="PTHR23086:SF111">
    <property type="entry name" value="PHOSPHATIDYLINOSITOL 4-PHOSPHATE 5-KINASE 10"/>
    <property type="match status" value="1"/>
</dbReference>